<accession>A0ABU1T2Q0</accession>
<dbReference type="Pfam" id="PF00583">
    <property type="entry name" value="Acetyltransf_1"/>
    <property type="match status" value="1"/>
</dbReference>
<dbReference type="SUPFAM" id="SSF55729">
    <property type="entry name" value="Acyl-CoA N-acyltransferases (Nat)"/>
    <property type="match status" value="1"/>
</dbReference>
<sequence>MMEFIEFNPTAMQDDLLGFLLKIEWKAGEMLHKHLTAGTFYKRFGQSAQLFFLLDQDTANTDVEDTESKSASDSAPACAARNSESETARKIAGFGAIVEQDFIEIPEFSPWIAFIYVNPEYRGQHLSERIVNFLEAKLKEMENREIYILTQHIGLYEKYGYAQIGDVPSEIHGTAYIYKKELN</sequence>
<name>A0ABU1T2Q0_9ACTO</name>
<evidence type="ECO:0000259" key="1">
    <source>
        <dbReference type="PROSITE" id="PS51186"/>
    </source>
</evidence>
<protein>
    <submittedName>
        <fullName evidence="2">Ribosomal protein S18 acetylase RimI-like enzyme</fullName>
    </submittedName>
</protein>
<dbReference type="InterPro" id="IPR016181">
    <property type="entry name" value="Acyl_CoA_acyltransferase"/>
</dbReference>
<dbReference type="Gene3D" id="3.40.630.30">
    <property type="match status" value="1"/>
</dbReference>
<dbReference type="Proteomes" id="UP001266099">
    <property type="component" value="Unassembled WGS sequence"/>
</dbReference>
<comment type="caution">
    <text evidence="2">The sequence shown here is derived from an EMBL/GenBank/DDBJ whole genome shotgun (WGS) entry which is preliminary data.</text>
</comment>
<evidence type="ECO:0000313" key="2">
    <source>
        <dbReference type="EMBL" id="MDR6939618.1"/>
    </source>
</evidence>
<keyword evidence="3" id="KW-1185">Reference proteome</keyword>
<dbReference type="RefSeq" id="WP_309956427.1">
    <property type="nucleotide sequence ID" value="NZ_JAVDUJ010000001.1"/>
</dbReference>
<evidence type="ECO:0000313" key="3">
    <source>
        <dbReference type="Proteomes" id="UP001266099"/>
    </source>
</evidence>
<proteinExistence type="predicted"/>
<dbReference type="PROSITE" id="PS51186">
    <property type="entry name" value="GNAT"/>
    <property type="match status" value="1"/>
</dbReference>
<reference evidence="2 3" key="1">
    <citation type="submission" date="2023-07" db="EMBL/GenBank/DDBJ databases">
        <title>Sequencing the genomes of 1000 actinobacteria strains.</title>
        <authorList>
            <person name="Klenk H.-P."/>
        </authorList>
    </citation>
    <scope>NUCLEOTIDE SEQUENCE [LARGE SCALE GENOMIC DNA]</scope>
    <source>
        <strain evidence="2 3">DSM 15539</strain>
    </source>
</reference>
<gene>
    <name evidence="2" type="ORF">J2S36_001161</name>
</gene>
<organism evidence="2 3">
    <name type="scientific">Arcanobacterium hippocoleae</name>
    <dbReference type="NCBI Taxonomy" id="149017"/>
    <lineage>
        <taxon>Bacteria</taxon>
        <taxon>Bacillati</taxon>
        <taxon>Actinomycetota</taxon>
        <taxon>Actinomycetes</taxon>
        <taxon>Actinomycetales</taxon>
        <taxon>Actinomycetaceae</taxon>
        <taxon>Arcanobacterium</taxon>
    </lineage>
</organism>
<dbReference type="EMBL" id="JAVDUJ010000001">
    <property type="protein sequence ID" value="MDR6939618.1"/>
    <property type="molecule type" value="Genomic_DNA"/>
</dbReference>
<feature type="domain" description="N-acetyltransferase" evidence="1">
    <location>
        <begin position="38"/>
        <end position="183"/>
    </location>
</feature>
<dbReference type="InterPro" id="IPR000182">
    <property type="entry name" value="GNAT_dom"/>
</dbReference>
<dbReference type="CDD" id="cd04301">
    <property type="entry name" value="NAT_SF"/>
    <property type="match status" value="1"/>
</dbReference>